<dbReference type="EMBL" id="UZAK01048688">
    <property type="protein sequence ID" value="VDP78130.1"/>
    <property type="molecule type" value="Genomic_DNA"/>
</dbReference>
<keyword evidence="1" id="KW-0175">Coiled coil</keyword>
<accession>A0A183L4G4</accession>
<dbReference type="WBParaSite" id="SCUD_0002222701-mRNA-1">
    <property type="protein sequence ID" value="SCUD_0002222701-mRNA-1"/>
    <property type="gene ID" value="SCUD_0002222701"/>
</dbReference>
<dbReference type="STRING" id="6186.A0A183L4G4"/>
<feature type="coiled-coil region" evidence="1">
    <location>
        <begin position="21"/>
        <end position="90"/>
    </location>
</feature>
<protein>
    <submittedName>
        <fullName evidence="4">Myosin_tail_1 domain-containing protein</fullName>
    </submittedName>
</protein>
<proteinExistence type="predicted"/>
<name>A0A183L4G4_9TREM</name>
<sequence length="107" mass="12447">RDTIVNQSDVLQSRKDKSQIRITAQRHIDELKRKLKAIKQNSASCIQELEEFEEKTNMLENELRIKKSDAEAEQKKADELMKKLQSLSDQKQIVSCPCSKFHLNTSM</sequence>
<evidence type="ECO:0000313" key="2">
    <source>
        <dbReference type="EMBL" id="VDP78130.1"/>
    </source>
</evidence>
<reference evidence="4" key="1">
    <citation type="submission" date="2016-06" db="UniProtKB">
        <authorList>
            <consortium name="WormBaseParasite"/>
        </authorList>
    </citation>
    <scope>IDENTIFICATION</scope>
</reference>
<reference evidence="2 3" key="2">
    <citation type="submission" date="2018-11" db="EMBL/GenBank/DDBJ databases">
        <authorList>
            <consortium name="Pathogen Informatics"/>
        </authorList>
    </citation>
    <scope>NUCLEOTIDE SEQUENCE [LARGE SCALE GENOMIC DNA]</scope>
    <source>
        <strain evidence="2">Dakar</strain>
        <strain evidence="3">Dakar, Senegal</strain>
    </source>
</reference>
<evidence type="ECO:0000313" key="3">
    <source>
        <dbReference type="Proteomes" id="UP000279833"/>
    </source>
</evidence>
<evidence type="ECO:0000313" key="4">
    <source>
        <dbReference type="WBParaSite" id="SCUD_0002222701-mRNA-1"/>
    </source>
</evidence>
<organism evidence="4">
    <name type="scientific">Schistosoma curassoni</name>
    <dbReference type="NCBI Taxonomy" id="6186"/>
    <lineage>
        <taxon>Eukaryota</taxon>
        <taxon>Metazoa</taxon>
        <taxon>Spiralia</taxon>
        <taxon>Lophotrochozoa</taxon>
        <taxon>Platyhelminthes</taxon>
        <taxon>Trematoda</taxon>
        <taxon>Digenea</taxon>
        <taxon>Strigeidida</taxon>
        <taxon>Schistosomatoidea</taxon>
        <taxon>Schistosomatidae</taxon>
        <taxon>Schistosoma</taxon>
    </lineage>
</organism>
<dbReference type="Proteomes" id="UP000279833">
    <property type="component" value="Unassembled WGS sequence"/>
</dbReference>
<dbReference type="AlphaFoldDB" id="A0A183L4G4"/>
<gene>
    <name evidence="2" type="ORF">SCUD_LOCUS22225</name>
</gene>
<evidence type="ECO:0000256" key="1">
    <source>
        <dbReference type="SAM" id="Coils"/>
    </source>
</evidence>
<keyword evidence="3" id="KW-1185">Reference proteome</keyword>